<organism evidence="1 2">
    <name type="scientific">Streptomyces tibetensis</name>
    <dbReference type="NCBI Taxonomy" id="2382123"/>
    <lineage>
        <taxon>Bacteria</taxon>
        <taxon>Bacillati</taxon>
        <taxon>Actinomycetota</taxon>
        <taxon>Actinomycetes</taxon>
        <taxon>Kitasatosporales</taxon>
        <taxon>Streptomycetaceae</taxon>
        <taxon>Streptomyces</taxon>
    </lineage>
</organism>
<reference evidence="1 2" key="1">
    <citation type="submission" date="2024-10" db="EMBL/GenBank/DDBJ databases">
        <title>The Natural Products Discovery Center: Release of the First 8490 Sequenced Strains for Exploring Actinobacteria Biosynthetic Diversity.</title>
        <authorList>
            <person name="Kalkreuter E."/>
            <person name="Kautsar S.A."/>
            <person name="Yang D."/>
            <person name="Bader C.D."/>
            <person name="Teijaro C.N."/>
            <person name="Fluegel L."/>
            <person name="Davis C.M."/>
            <person name="Simpson J.R."/>
            <person name="Lauterbach L."/>
            <person name="Steele A.D."/>
            <person name="Gui C."/>
            <person name="Meng S."/>
            <person name="Li G."/>
            <person name="Viehrig K."/>
            <person name="Ye F."/>
            <person name="Su P."/>
            <person name="Kiefer A.F."/>
            <person name="Nichols A."/>
            <person name="Cepeda A.J."/>
            <person name="Yan W."/>
            <person name="Fan B."/>
            <person name="Jiang Y."/>
            <person name="Adhikari A."/>
            <person name="Zheng C.-J."/>
            <person name="Schuster L."/>
            <person name="Cowan T.M."/>
            <person name="Smanski M.J."/>
            <person name="Chevrette M.G."/>
            <person name="De Carvalho L.P.S."/>
            <person name="Shen B."/>
        </authorList>
    </citation>
    <scope>NUCLEOTIDE SEQUENCE [LARGE SCALE GENOMIC DNA]</scope>
    <source>
        <strain evidence="1 2">NPDC005497</strain>
    </source>
</reference>
<keyword evidence="2" id="KW-1185">Reference proteome</keyword>
<sequence>MTAQGYELAADVRGLRKWQDESAPAELTVRETVRHFARYYPRPRNPEEVVGLVDRTGAVTSAMWFGLPEE</sequence>
<proteinExistence type="predicted"/>
<comment type="caution">
    <text evidence="1">The sequence shown here is derived from an EMBL/GenBank/DDBJ whole genome shotgun (WGS) entry which is preliminary data.</text>
</comment>
<dbReference type="Proteomes" id="UP001601422">
    <property type="component" value="Unassembled WGS sequence"/>
</dbReference>
<evidence type="ECO:0000313" key="2">
    <source>
        <dbReference type="Proteomes" id="UP001601422"/>
    </source>
</evidence>
<name>A0ABW6N3J1_9ACTN</name>
<accession>A0ABW6N3J1</accession>
<evidence type="ECO:0000313" key="1">
    <source>
        <dbReference type="EMBL" id="MFF0007353.1"/>
    </source>
</evidence>
<dbReference type="RefSeq" id="WP_389832377.1">
    <property type="nucleotide sequence ID" value="NZ_JBIAJP010000009.1"/>
</dbReference>
<evidence type="ECO:0008006" key="3">
    <source>
        <dbReference type="Google" id="ProtNLM"/>
    </source>
</evidence>
<dbReference type="EMBL" id="JBIAJP010000009">
    <property type="protein sequence ID" value="MFF0007353.1"/>
    <property type="molecule type" value="Genomic_DNA"/>
</dbReference>
<protein>
    <recommendedName>
        <fullName evidence="3">GNAT family N-acetyltransferase</fullName>
    </recommendedName>
</protein>
<gene>
    <name evidence="1" type="ORF">ACFYQT_28455</name>
</gene>